<organism evidence="4 5">
    <name type="scientific">Penicillium cinerascens</name>
    <dbReference type="NCBI Taxonomy" id="70096"/>
    <lineage>
        <taxon>Eukaryota</taxon>
        <taxon>Fungi</taxon>
        <taxon>Dikarya</taxon>
        <taxon>Ascomycota</taxon>
        <taxon>Pezizomycotina</taxon>
        <taxon>Eurotiomycetes</taxon>
        <taxon>Eurotiomycetidae</taxon>
        <taxon>Eurotiales</taxon>
        <taxon>Aspergillaceae</taxon>
        <taxon>Penicillium</taxon>
    </lineage>
</organism>
<dbReference type="PANTHER" id="PTHR39470:SF1">
    <property type="entry name" value="CHORISMATE SYNTHASE PROTEIN"/>
    <property type="match status" value="1"/>
</dbReference>
<comment type="caution">
    <text evidence="4">The sequence shown here is derived from an EMBL/GenBank/DDBJ whole genome shotgun (WGS) entry which is preliminary data.</text>
</comment>
<gene>
    <name evidence="4" type="ORF">N7498_010114</name>
</gene>
<feature type="compositionally biased region" description="Polar residues" evidence="1">
    <location>
        <begin position="223"/>
        <end position="232"/>
    </location>
</feature>
<dbReference type="OrthoDB" id="4218123at2759"/>
<dbReference type="AlphaFoldDB" id="A0A9W9J5W8"/>
<evidence type="ECO:0000259" key="3">
    <source>
        <dbReference type="Pfam" id="PF24535"/>
    </source>
</evidence>
<dbReference type="Pfam" id="PF24535">
    <property type="entry name" value="DUF7598"/>
    <property type="match status" value="1"/>
</dbReference>
<feature type="transmembrane region" description="Helical" evidence="2">
    <location>
        <begin position="21"/>
        <end position="42"/>
    </location>
</feature>
<feature type="region of interest" description="Disordered" evidence="1">
    <location>
        <begin position="220"/>
        <end position="251"/>
    </location>
</feature>
<reference evidence="4" key="2">
    <citation type="journal article" date="2023" name="IMA Fungus">
        <title>Comparative genomic study of the Penicillium genus elucidates a diverse pangenome and 15 lateral gene transfer events.</title>
        <authorList>
            <person name="Petersen C."/>
            <person name="Sorensen T."/>
            <person name="Nielsen M.R."/>
            <person name="Sondergaard T.E."/>
            <person name="Sorensen J.L."/>
            <person name="Fitzpatrick D.A."/>
            <person name="Frisvad J.C."/>
            <person name="Nielsen K.L."/>
        </authorList>
    </citation>
    <scope>NUCLEOTIDE SEQUENCE</scope>
    <source>
        <strain evidence="4">IBT 15544</strain>
    </source>
</reference>
<feature type="transmembrane region" description="Helical" evidence="2">
    <location>
        <begin position="489"/>
        <end position="507"/>
    </location>
</feature>
<accession>A0A9W9J5W8</accession>
<feature type="transmembrane region" description="Helical" evidence="2">
    <location>
        <begin position="123"/>
        <end position="148"/>
    </location>
</feature>
<feature type="domain" description="DUF7598" evidence="3">
    <location>
        <begin position="13"/>
        <end position="147"/>
    </location>
</feature>
<evidence type="ECO:0000313" key="5">
    <source>
        <dbReference type="Proteomes" id="UP001150904"/>
    </source>
</evidence>
<feature type="transmembrane region" description="Helical" evidence="2">
    <location>
        <begin position="527"/>
        <end position="552"/>
    </location>
</feature>
<sequence>MMVKLRESLAGPGYVILNAIRVINIIVFLDTIAACAVMLAKINMLNGFFFFQAVTHAVVALISIFLILSELPVFRGYFNRNWPLFGEDAGFIALAGIMMILGIATLGNLNIEAMSQTSLGLAFWRIVISAGILAMVMSVINILTTFIFTDRKQGVSARHVRAYGAVAPQKVLSRSISGTSSRRSLSLQLSLKREEGLPSYSPQPAFKRMTNRFSRFPLKISSPMRNNNNGNTHLAPGHPANDDASSSYSRDTAGVTIPDLTHHPAMYSNQSRTAFGPGALMLRVDGRSNEAGVLLLAADMAGIEISWGTVKSLLIFFGPIILPRLINAYRGLRVSIASRPPACSLSAAASRSLNVLFASIVLFFVLSLPFNPHAPEPNIFSLTRSRINTPTDVIFHRLMRLRPGNLLTETDTLLRDKLTSVAARKVYLTFGPDALTSCQFCSFENLNSYLIYYLPFNVLLPHLAHLLILGVATSATFGGREAGRWRTKFTFAGLALAALDLWIVTTYDALQSASPAVRAGQRPPSGLYYLITLLRPLAFALCDAACSLIIYLSATNRFFFKPPSSVDQLDNAVSAALTQLTSANAKLHASSVARNAVVRDRALKGRDDAYWQTVAAAENPNRSAPTEQGDENLTVINNIWDEEEVARAVSRAMAGQGGVDLAQLGMNANEFVRGVTEGLE</sequence>
<feature type="transmembrane region" description="Helical" evidence="2">
    <location>
        <begin position="89"/>
        <end position="111"/>
    </location>
</feature>
<reference evidence="4" key="1">
    <citation type="submission" date="2022-12" db="EMBL/GenBank/DDBJ databases">
        <authorList>
            <person name="Petersen C."/>
        </authorList>
    </citation>
    <scope>NUCLEOTIDE SEQUENCE</scope>
    <source>
        <strain evidence="4">IBT 15544</strain>
    </source>
</reference>
<dbReference type="Proteomes" id="UP001150904">
    <property type="component" value="Unassembled WGS sequence"/>
</dbReference>
<evidence type="ECO:0000256" key="2">
    <source>
        <dbReference type="SAM" id="Phobius"/>
    </source>
</evidence>
<keyword evidence="2" id="KW-0472">Membrane</keyword>
<evidence type="ECO:0000313" key="4">
    <source>
        <dbReference type="EMBL" id="KAJ5191129.1"/>
    </source>
</evidence>
<dbReference type="EMBL" id="JAPQKR010000016">
    <property type="protein sequence ID" value="KAJ5191129.1"/>
    <property type="molecule type" value="Genomic_DNA"/>
</dbReference>
<feature type="transmembrane region" description="Helical" evidence="2">
    <location>
        <begin position="452"/>
        <end position="477"/>
    </location>
</feature>
<name>A0A9W9J5W8_9EURO</name>
<feature type="transmembrane region" description="Helical" evidence="2">
    <location>
        <begin position="48"/>
        <end position="68"/>
    </location>
</feature>
<protein>
    <recommendedName>
        <fullName evidence="3">DUF7598 domain-containing protein</fullName>
    </recommendedName>
</protein>
<dbReference type="GeneID" id="83184471"/>
<keyword evidence="2" id="KW-0812">Transmembrane</keyword>
<feature type="transmembrane region" description="Helical" evidence="2">
    <location>
        <begin position="353"/>
        <end position="370"/>
    </location>
</feature>
<keyword evidence="5" id="KW-1185">Reference proteome</keyword>
<evidence type="ECO:0000256" key="1">
    <source>
        <dbReference type="SAM" id="MobiDB-lite"/>
    </source>
</evidence>
<dbReference type="RefSeq" id="XP_058304069.1">
    <property type="nucleotide sequence ID" value="XM_058457170.1"/>
</dbReference>
<dbReference type="PANTHER" id="PTHR39470">
    <property type="entry name" value="CHROMOSOME 10, WHOLE GENOME SHOTGUN SEQUENCE"/>
    <property type="match status" value="1"/>
</dbReference>
<keyword evidence="2" id="KW-1133">Transmembrane helix</keyword>
<dbReference type="InterPro" id="IPR056019">
    <property type="entry name" value="DUF7598"/>
</dbReference>
<proteinExistence type="predicted"/>